<keyword evidence="1" id="KW-0732">Signal</keyword>
<feature type="domain" description="Putative auto-transporter adhesin head GIN" evidence="2">
    <location>
        <begin position="41"/>
        <end position="233"/>
    </location>
</feature>
<organism evidence="3 4">
    <name type="scientific">Pseudalgibacter alginicilyticus</name>
    <dbReference type="NCBI Taxonomy" id="1736674"/>
    <lineage>
        <taxon>Bacteria</taxon>
        <taxon>Pseudomonadati</taxon>
        <taxon>Bacteroidota</taxon>
        <taxon>Flavobacteriia</taxon>
        <taxon>Flavobacteriales</taxon>
        <taxon>Flavobacteriaceae</taxon>
        <taxon>Pseudalgibacter</taxon>
    </lineage>
</organism>
<accession>A0A0P0D879</accession>
<dbReference type="OrthoDB" id="1466971at2"/>
<gene>
    <name evidence="3" type="ORF">APS56_07345</name>
</gene>
<dbReference type="Proteomes" id="UP000057981">
    <property type="component" value="Chromosome"/>
</dbReference>
<evidence type="ECO:0000259" key="2">
    <source>
        <dbReference type="Pfam" id="PF10988"/>
    </source>
</evidence>
<evidence type="ECO:0000313" key="4">
    <source>
        <dbReference type="Proteomes" id="UP000057981"/>
    </source>
</evidence>
<dbReference type="Pfam" id="PF10988">
    <property type="entry name" value="DUF2807"/>
    <property type="match status" value="1"/>
</dbReference>
<feature type="signal peptide" evidence="1">
    <location>
        <begin position="1"/>
        <end position="21"/>
    </location>
</feature>
<feature type="chain" id="PRO_5006043442" description="Putative auto-transporter adhesin head GIN domain-containing protein" evidence="1">
    <location>
        <begin position="22"/>
        <end position="249"/>
    </location>
</feature>
<dbReference type="PROSITE" id="PS51257">
    <property type="entry name" value="PROKAR_LIPOPROTEIN"/>
    <property type="match status" value="1"/>
</dbReference>
<dbReference type="AlphaFoldDB" id="A0A0P0D879"/>
<dbReference type="InterPro" id="IPR021255">
    <property type="entry name" value="DUF2807"/>
</dbReference>
<dbReference type="EMBL" id="CP012898">
    <property type="protein sequence ID" value="ALJ04949.1"/>
    <property type="molecule type" value="Genomic_DNA"/>
</dbReference>
<proteinExistence type="predicted"/>
<dbReference type="KEGG" id="ahz:APS56_07345"/>
<name>A0A0P0D879_9FLAO</name>
<reference evidence="3 4" key="1">
    <citation type="submission" date="2015-10" db="EMBL/GenBank/DDBJ databases">
        <authorList>
            <person name="Gilbert D.G."/>
        </authorList>
    </citation>
    <scope>NUCLEOTIDE SEQUENCE [LARGE SCALE GENOMIC DNA]</scope>
    <source>
        <strain evidence="4">HZ-22</strain>
    </source>
</reference>
<sequence length="249" mass="27665">MKKIIYILLLSFIFACDSENANDCFQKTGSVIQNEMTVNTFNKILVNRDIELILKEGPIQKLVVETGENLFNDVEVSVVDEQLILTDNNSCNYVRDYGITKVYITSPNITEIRSSTQYDISSEGVLTYPDLTILSEDFWVPGAFTVGNFNLNIDNDSLTVVFNSLSNCFVTGKTNALDIGFYAGTTTRFEGRNLVAQNVKIYTRSSNDIIVNPQLEITGVITGTGDVISVNTPPIITVETPYRGQLILE</sequence>
<protein>
    <recommendedName>
        <fullName evidence="2">Putative auto-transporter adhesin head GIN domain-containing protein</fullName>
    </recommendedName>
</protein>
<keyword evidence="4" id="KW-1185">Reference proteome</keyword>
<evidence type="ECO:0000256" key="1">
    <source>
        <dbReference type="SAM" id="SignalP"/>
    </source>
</evidence>
<evidence type="ECO:0000313" key="3">
    <source>
        <dbReference type="EMBL" id="ALJ04949.1"/>
    </source>
</evidence>
<dbReference type="STRING" id="1736674.APS56_07345"/>
<dbReference type="RefSeq" id="WP_054726673.1">
    <property type="nucleotide sequence ID" value="NZ_CP012898.1"/>
</dbReference>
<dbReference type="Gene3D" id="2.160.20.120">
    <property type="match status" value="1"/>
</dbReference>